<dbReference type="SUPFAM" id="SSF53328">
    <property type="entry name" value="Formyltransferase"/>
    <property type="match status" value="1"/>
</dbReference>
<dbReference type="EMBL" id="BGZO01000014">
    <property type="protein sequence ID" value="GBR76041.1"/>
    <property type="molecule type" value="Genomic_DNA"/>
</dbReference>
<name>A0A388TG47_9BACT</name>
<feature type="domain" description="Formyl transferase C-terminal" evidence="7">
    <location>
        <begin position="189"/>
        <end position="232"/>
    </location>
</feature>
<dbReference type="SUPFAM" id="SSF50486">
    <property type="entry name" value="FMT C-terminal domain-like"/>
    <property type="match status" value="1"/>
</dbReference>
<feature type="domain" description="Formyl transferase N-terminal" evidence="6">
    <location>
        <begin position="18"/>
        <end position="165"/>
    </location>
</feature>
<dbReference type="AlphaFoldDB" id="A0A388TG47"/>
<evidence type="ECO:0000259" key="6">
    <source>
        <dbReference type="Pfam" id="PF00551"/>
    </source>
</evidence>
<comment type="catalytic activity">
    <reaction evidence="5">
        <text>L-methionyl-tRNA(fMet) + (6R)-10-formyltetrahydrofolate = N-formyl-L-methionyl-tRNA(fMet) + (6S)-5,6,7,8-tetrahydrofolate + H(+)</text>
        <dbReference type="Rhea" id="RHEA:24380"/>
        <dbReference type="Rhea" id="RHEA-COMP:9952"/>
        <dbReference type="Rhea" id="RHEA-COMP:9953"/>
        <dbReference type="ChEBI" id="CHEBI:15378"/>
        <dbReference type="ChEBI" id="CHEBI:57453"/>
        <dbReference type="ChEBI" id="CHEBI:78530"/>
        <dbReference type="ChEBI" id="CHEBI:78844"/>
        <dbReference type="ChEBI" id="CHEBI:195366"/>
        <dbReference type="EC" id="2.1.2.9"/>
    </reaction>
</comment>
<dbReference type="Pfam" id="PF00551">
    <property type="entry name" value="Formyl_trans_N"/>
    <property type="match status" value="1"/>
</dbReference>
<dbReference type="InterPro" id="IPR005793">
    <property type="entry name" value="Formyl_trans_C"/>
</dbReference>
<comment type="function">
    <text evidence="5">Attaches a formyl group to the free amino group of methionyl-tRNA(fMet). The formyl group appears to play a dual role in the initiator identity of N-formylmethionyl-tRNA by promoting its recognition by IF2 and preventing the misappropriation of this tRNA by the elongation apparatus.</text>
</comment>
<keyword evidence="4 5" id="KW-0648">Protein biosynthesis</keyword>
<dbReference type="CDD" id="cd08646">
    <property type="entry name" value="FMT_core_Met-tRNA-FMT_N"/>
    <property type="match status" value="1"/>
</dbReference>
<dbReference type="Gene3D" id="3.40.50.12230">
    <property type="match status" value="1"/>
</dbReference>
<dbReference type="InterPro" id="IPR002376">
    <property type="entry name" value="Formyl_transf_N"/>
</dbReference>
<dbReference type="EC" id="2.1.2.9" evidence="2 5"/>
<evidence type="ECO:0000256" key="5">
    <source>
        <dbReference type="HAMAP-Rule" id="MF_00182"/>
    </source>
</evidence>
<organism evidence="8 9">
    <name type="scientific">Candidatus Termititenax persephonae</name>
    <dbReference type="NCBI Taxonomy" id="2218525"/>
    <lineage>
        <taxon>Bacteria</taxon>
        <taxon>Bacillati</taxon>
        <taxon>Candidatus Margulisiibacteriota</taxon>
        <taxon>Candidatus Termititenacia</taxon>
        <taxon>Candidatus Termititenacales</taxon>
        <taxon>Candidatus Termititenacaceae</taxon>
        <taxon>Candidatus Termititenax</taxon>
    </lineage>
</organism>
<proteinExistence type="inferred from homology"/>
<dbReference type="PANTHER" id="PTHR11138:SF5">
    <property type="entry name" value="METHIONYL-TRNA FORMYLTRANSFERASE, MITOCHONDRIAL"/>
    <property type="match status" value="1"/>
</dbReference>
<evidence type="ECO:0000256" key="2">
    <source>
        <dbReference type="ARBA" id="ARBA00012261"/>
    </source>
</evidence>
<comment type="caution">
    <text evidence="8">The sequence shown here is derived from an EMBL/GenBank/DDBJ whole genome shotgun (WGS) entry which is preliminary data.</text>
</comment>
<keyword evidence="3 5" id="KW-0808">Transferase</keyword>
<dbReference type="GO" id="GO:0004479">
    <property type="term" value="F:methionyl-tRNA formyltransferase activity"/>
    <property type="evidence" value="ECO:0007669"/>
    <property type="project" value="UniProtKB-UniRule"/>
</dbReference>
<dbReference type="PANTHER" id="PTHR11138">
    <property type="entry name" value="METHIONYL-TRNA FORMYLTRANSFERASE"/>
    <property type="match status" value="1"/>
</dbReference>
<dbReference type="Proteomes" id="UP000275925">
    <property type="component" value="Unassembled WGS sequence"/>
</dbReference>
<comment type="similarity">
    <text evidence="1 5">Belongs to the Fmt family.</text>
</comment>
<dbReference type="Pfam" id="PF02911">
    <property type="entry name" value="Formyl_trans_C"/>
    <property type="match status" value="1"/>
</dbReference>
<dbReference type="InterPro" id="IPR005794">
    <property type="entry name" value="Fmt"/>
</dbReference>
<evidence type="ECO:0000313" key="8">
    <source>
        <dbReference type="EMBL" id="GBR76041.1"/>
    </source>
</evidence>
<keyword evidence="9" id="KW-1185">Reference proteome</keyword>
<accession>A0A388TG47</accession>
<evidence type="ECO:0000256" key="4">
    <source>
        <dbReference type="ARBA" id="ARBA00022917"/>
    </source>
</evidence>
<evidence type="ECO:0000259" key="7">
    <source>
        <dbReference type="Pfam" id="PF02911"/>
    </source>
</evidence>
<dbReference type="HAMAP" id="MF_00182">
    <property type="entry name" value="Formyl_trans"/>
    <property type="match status" value="1"/>
</dbReference>
<dbReference type="InterPro" id="IPR011034">
    <property type="entry name" value="Formyl_transferase-like_C_sf"/>
</dbReference>
<reference evidence="8 9" key="1">
    <citation type="journal article" date="2019" name="ISME J.">
        <title>Genome analyses of uncultured TG2/ZB3 bacteria in 'Margulisbacteria' specifically attached to ectosymbiotic spirochetes of protists in the termite gut.</title>
        <authorList>
            <person name="Utami Y.D."/>
            <person name="Kuwahara H."/>
            <person name="Igai K."/>
            <person name="Murakami T."/>
            <person name="Sugaya K."/>
            <person name="Morikawa T."/>
            <person name="Nagura Y."/>
            <person name="Yuki M."/>
            <person name="Deevong P."/>
            <person name="Inoue T."/>
            <person name="Kihara K."/>
            <person name="Lo N."/>
            <person name="Yamada A."/>
            <person name="Ohkuma M."/>
            <person name="Hongoh Y."/>
        </authorList>
    </citation>
    <scope>NUCLEOTIDE SEQUENCE [LARGE SCALE GENOMIC DNA]</scope>
    <source>
        <strain evidence="8">NkOx7-02</strain>
    </source>
</reference>
<protein>
    <recommendedName>
        <fullName evidence="2 5">Methionyl-tRNA formyltransferase</fullName>
        <ecNumber evidence="2 5">2.1.2.9</ecNumber>
    </recommendedName>
</protein>
<dbReference type="InterPro" id="IPR041711">
    <property type="entry name" value="Met-tRNA-FMT_N"/>
</dbReference>
<sequence length="263" mass="29151">MRLAFFGSPEFALPAFRKLQGQITLVVTRPDQPARRGWRRQSTAVKKIALENGLPVLETIPCAADLKAIDKIVVVAYGSLIPEEIVGQWECINLHPSLLPKYRGASPLQSALLNGETKTGVTTMLLNARMDAGDILLQEEIAIGENLNFAELQGVCAERGAELLWKTLAADVPKIRRPQDEKTATYCRKITKEDSLIVSGEDAWQVHNKVRAVGGYVFHKNKRVKILATRYTAAKLELVTVQPEGRQPMSYAAFRNGYGEIIL</sequence>
<gene>
    <name evidence="5 8" type="primary">fmt</name>
    <name evidence="8" type="ORF">NO2_0654</name>
</gene>
<evidence type="ECO:0000256" key="3">
    <source>
        <dbReference type="ARBA" id="ARBA00022679"/>
    </source>
</evidence>
<evidence type="ECO:0000313" key="9">
    <source>
        <dbReference type="Proteomes" id="UP000275925"/>
    </source>
</evidence>
<feature type="binding site" evidence="5">
    <location>
        <begin position="97"/>
        <end position="100"/>
    </location>
    <ligand>
        <name>(6S)-5,6,7,8-tetrahydrofolate</name>
        <dbReference type="ChEBI" id="CHEBI:57453"/>
    </ligand>
</feature>
<evidence type="ECO:0000256" key="1">
    <source>
        <dbReference type="ARBA" id="ARBA00010699"/>
    </source>
</evidence>
<dbReference type="InterPro" id="IPR036477">
    <property type="entry name" value="Formyl_transf_N_sf"/>
</dbReference>